<reference evidence="3" key="1">
    <citation type="submission" date="2017-10" db="EMBL/GenBank/DDBJ databases">
        <title>Campylobacter species from seals.</title>
        <authorList>
            <person name="Gilbert M.J."/>
            <person name="Zomer A.L."/>
            <person name="Timmerman A.J."/>
            <person name="Duim B."/>
            <person name="Wagenaar J.A."/>
        </authorList>
    </citation>
    <scope>NUCLEOTIDE SEQUENCE [LARGE SCALE GENOMIC DNA]</scope>
    <source>
        <strain evidence="3">17S00004-5</strain>
    </source>
</reference>
<dbReference type="AlphaFoldDB" id="A0A2P8R120"/>
<evidence type="ECO:0000313" key="2">
    <source>
        <dbReference type="EMBL" id="PSM52196.1"/>
    </source>
</evidence>
<proteinExistence type="predicted"/>
<accession>A0A2P8R120</accession>
<dbReference type="Pfam" id="PF02589">
    <property type="entry name" value="LUD_dom"/>
    <property type="match status" value="1"/>
</dbReference>
<dbReference type="Proteomes" id="UP000240535">
    <property type="component" value="Unassembled WGS sequence"/>
</dbReference>
<evidence type="ECO:0000313" key="3">
    <source>
        <dbReference type="Proteomes" id="UP000240535"/>
    </source>
</evidence>
<comment type="caution">
    <text evidence="2">The sequence shown here is derived from an EMBL/GenBank/DDBJ whole genome shotgun (WGS) entry which is preliminary data.</text>
</comment>
<feature type="domain" description="LUD" evidence="1">
    <location>
        <begin position="42"/>
        <end position="205"/>
    </location>
</feature>
<gene>
    <name evidence="2" type="ORF">CQ405_03845</name>
</gene>
<dbReference type="EMBL" id="PDHH01000003">
    <property type="protein sequence ID" value="PSM52196.1"/>
    <property type="molecule type" value="Genomic_DNA"/>
</dbReference>
<evidence type="ECO:0000259" key="1">
    <source>
        <dbReference type="Pfam" id="PF02589"/>
    </source>
</evidence>
<keyword evidence="3" id="KW-1185">Reference proteome</keyword>
<sequence length="206" mass="23342">MNSREFILDAVETSAVNKPHIGEDPVVFINNESEDLVEEYILRAKENKAFVIKSSNLKKDIKNIIEKENVSRLIRPKNIPVDIKSLKVNEDFVFDMPVEEFKERLFDYDVSIIEARKGVSSHGVFCVTSSKEQPRLLSLTPKVCIVLLKKENIVKSISIALNEIKKEDQRLPTNIVFVCGPSRTSDIELTPVLGVHGSQVVYVLVY</sequence>
<dbReference type="InterPro" id="IPR037171">
    <property type="entry name" value="NagB/RpiA_transferase-like"/>
</dbReference>
<dbReference type="Gene3D" id="3.40.50.10420">
    <property type="entry name" value="NagB/RpiA/CoA transferase-like"/>
    <property type="match status" value="1"/>
</dbReference>
<name>A0A2P8R120_9BACT</name>
<dbReference type="InterPro" id="IPR024185">
    <property type="entry name" value="FTHF_cligase-like_sf"/>
</dbReference>
<protein>
    <submittedName>
        <fullName evidence="2">Lactate utilization protein C</fullName>
    </submittedName>
</protein>
<dbReference type="OrthoDB" id="9794187at2"/>
<dbReference type="InterPro" id="IPR003741">
    <property type="entry name" value="LUD_dom"/>
</dbReference>
<organism evidence="2 3">
    <name type="scientific">Campylobacter blaseri</name>
    <dbReference type="NCBI Taxonomy" id="2042961"/>
    <lineage>
        <taxon>Bacteria</taxon>
        <taxon>Pseudomonadati</taxon>
        <taxon>Campylobacterota</taxon>
        <taxon>Epsilonproteobacteria</taxon>
        <taxon>Campylobacterales</taxon>
        <taxon>Campylobacteraceae</taxon>
        <taxon>Campylobacter</taxon>
    </lineage>
</organism>
<dbReference type="PANTHER" id="PTHR43682:SF1">
    <property type="entry name" value="LACTATE UTILIZATION PROTEIN C"/>
    <property type="match status" value="1"/>
</dbReference>
<dbReference type="RefSeq" id="WP_106870815.1">
    <property type="nucleotide sequence ID" value="NZ_CP053841.1"/>
</dbReference>
<dbReference type="SUPFAM" id="SSF100950">
    <property type="entry name" value="NagB/RpiA/CoA transferase-like"/>
    <property type="match status" value="1"/>
</dbReference>
<dbReference type="PANTHER" id="PTHR43682">
    <property type="entry name" value="LACTATE UTILIZATION PROTEIN C"/>
    <property type="match status" value="1"/>
</dbReference>